<evidence type="ECO:0008006" key="4">
    <source>
        <dbReference type="Google" id="ProtNLM"/>
    </source>
</evidence>
<dbReference type="SUPFAM" id="SSF57997">
    <property type="entry name" value="Tropomyosin"/>
    <property type="match status" value="1"/>
</dbReference>
<protein>
    <recommendedName>
        <fullName evidence="4">t-SNARE coiled-coil homology domain-containing protein</fullName>
    </recommendedName>
</protein>
<evidence type="ECO:0000313" key="3">
    <source>
        <dbReference type="Proteomes" id="UP000183085"/>
    </source>
</evidence>
<dbReference type="AlphaFoldDB" id="A0A1J5DVU1"/>
<feature type="transmembrane region" description="Helical" evidence="1">
    <location>
        <begin position="177"/>
        <end position="197"/>
    </location>
</feature>
<dbReference type="Gene3D" id="1.20.1270.70">
    <property type="entry name" value="Designed single chain three-helix bundle"/>
    <property type="match status" value="1"/>
</dbReference>
<dbReference type="EMBL" id="MNYI01000127">
    <property type="protein sequence ID" value="OIP40169.1"/>
    <property type="molecule type" value="Genomic_DNA"/>
</dbReference>
<evidence type="ECO:0000313" key="2">
    <source>
        <dbReference type="EMBL" id="OIP40169.1"/>
    </source>
</evidence>
<evidence type="ECO:0000256" key="1">
    <source>
        <dbReference type="SAM" id="Phobius"/>
    </source>
</evidence>
<sequence length="200" mass="23403">MAEEKEEGLTLDKKTMDVLITNIIPTSKYFELRFDYLQQRMDTKFDNMQQQTDARFDHMQQQTDARFDSVNARFDHMQQQMDTKFDSVNARFDHMQQQTDARFDSVDARFNSVDTKFDSVDARFNSMDTKFDYLQQQVNDIKSGVKSLDVKLDKLIERMDVKIDAGLRENRALTIRLFTFALGFAAISMVGLLGKMLQIF</sequence>
<dbReference type="Gene3D" id="3.90.20.10">
    <property type="match status" value="1"/>
</dbReference>
<keyword evidence="1" id="KW-1133">Transmembrane helix</keyword>
<dbReference type="STRING" id="1817895.AUJ95_04795"/>
<dbReference type="Proteomes" id="UP000183085">
    <property type="component" value="Unassembled WGS sequence"/>
</dbReference>
<comment type="caution">
    <text evidence="2">The sequence shown here is derived from an EMBL/GenBank/DDBJ whole genome shotgun (WGS) entry which is preliminary data.</text>
</comment>
<keyword evidence="1" id="KW-0472">Membrane</keyword>
<accession>A0A1J5DVU1</accession>
<reference evidence="2 3" key="1">
    <citation type="journal article" date="2016" name="Environ. Microbiol.">
        <title>Genomic resolution of a cold subsurface aquifer community provides metabolic insights for novel microbes adapted to high CO concentrations.</title>
        <authorList>
            <person name="Probst A.J."/>
            <person name="Castelle C.J."/>
            <person name="Singh A."/>
            <person name="Brown C.T."/>
            <person name="Anantharaman K."/>
            <person name="Sharon I."/>
            <person name="Hug L.A."/>
            <person name="Burstein D."/>
            <person name="Emerson J.B."/>
            <person name="Thomas B.C."/>
            <person name="Banfield J.F."/>
        </authorList>
    </citation>
    <scope>NUCLEOTIDE SEQUENCE [LARGE SCALE GENOMIC DNA]</scope>
    <source>
        <strain evidence="2">CG2_30_40_21</strain>
    </source>
</reference>
<organism evidence="2 3">
    <name type="scientific">Candidatus Desantisbacteria bacterium CG2_30_40_21</name>
    <dbReference type="NCBI Taxonomy" id="1817895"/>
    <lineage>
        <taxon>Bacteria</taxon>
        <taxon>Candidatus Desantisiibacteriota</taxon>
    </lineage>
</organism>
<gene>
    <name evidence="2" type="ORF">AUJ95_04795</name>
</gene>
<name>A0A1J5DVU1_9BACT</name>
<keyword evidence="1" id="KW-0812">Transmembrane</keyword>
<proteinExistence type="predicted"/>